<comment type="function">
    <text evidence="10">Endonuclease that specifically degrades the RNA of RNA-DNA hybrids.</text>
</comment>
<comment type="similarity">
    <text evidence="2 10">Belongs to the RNase H family.</text>
</comment>
<dbReference type="InterPro" id="IPR022892">
    <property type="entry name" value="RNaseHI"/>
</dbReference>
<keyword evidence="9 10" id="KW-0460">Magnesium</keyword>
<feature type="domain" description="RNase H type-1" evidence="11">
    <location>
        <begin position="1"/>
        <end position="141"/>
    </location>
</feature>
<keyword evidence="6 10" id="KW-0479">Metal-binding</keyword>
<dbReference type="InterPro" id="IPR050092">
    <property type="entry name" value="RNase_H"/>
</dbReference>
<evidence type="ECO:0000256" key="2">
    <source>
        <dbReference type="ARBA" id="ARBA00005300"/>
    </source>
</evidence>
<dbReference type="RefSeq" id="WP_311658930.1">
    <property type="nucleotide sequence ID" value="NZ_JAVRHY010000007.1"/>
</dbReference>
<evidence type="ECO:0000256" key="1">
    <source>
        <dbReference type="ARBA" id="ARBA00000077"/>
    </source>
</evidence>
<evidence type="ECO:0000313" key="12">
    <source>
        <dbReference type="EMBL" id="MDT0618746.1"/>
    </source>
</evidence>
<keyword evidence="7 10" id="KW-0255">Endonuclease</keyword>
<dbReference type="InterPro" id="IPR036397">
    <property type="entry name" value="RNaseH_sf"/>
</dbReference>
<organism evidence="12 13">
    <name type="scientific">Spectribacter acetivorans</name>
    <dbReference type="NCBI Taxonomy" id="3075603"/>
    <lineage>
        <taxon>Bacteria</taxon>
        <taxon>Pseudomonadati</taxon>
        <taxon>Pseudomonadota</taxon>
        <taxon>Gammaproteobacteria</taxon>
        <taxon>Salinisphaerales</taxon>
        <taxon>Salinisphaeraceae</taxon>
        <taxon>Spectribacter</taxon>
    </lineage>
</organism>
<dbReference type="PANTHER" id="PTHR10642">
    <property type="entry name" value="RIBONUCLEASE H1"/>
    <property type="match status" value="1"/>
</dbReference>
<evidence type="ECO:0000256" key="3">
    <source>
        <dbReference type="ARBA" id="ARBA00011245"/>
    </source>
</evidence>
<dbReference type="PANTHER" id="PTHR10642:SF26">
    <property type="entry name" value="RIBONUCLEASE H1"/>
    <property type="match status" value="1"/>
</dbReference>
<dbReference type="GO" id="GO:0004523">
    <property type="term" value="F:RNA-DNA hybrid ribonuclease activity"/>
    <property type="evidence" value="ECO:0007669"/>
    <property type="project" value="UniProtKB-EC"/>
</dbReference>
<evidence type="ECO:0000256" key="5">
    <source>
        <dbReference type="ARBA" id="ARBA00022722"/>
    </source>
</evidence>
<accession>A0ABU3B8F1</accession>
<dbReference type="HAMAP" id="MF_00042">
    <property type="entry name" value="RNase_H"/>
    <property type="match status" value="1"/>
</dbReference>
<dbReference type="PROSITE" id="PS50879">
    <property type="entry name" value="RNASE_H_1"/>
    <property type="match status" value="1"/>
</dbReference>
<comment type="subcellular location">
    <subcellularLocation>
        <location evidence="10">Cytoplasm</location>
    </subcellularLocation>
</comment>
<dbReference type="EC" id="3.1.26.4" evidence="4 10"/>
<feature type="binding site" evidence="10">
    <location>
        <position position="9"/>
    </location>
    <ligand>
        <name>Mg(2+)</name>
        <dbReference type="ChEBI" id="CHEBI:18420"/>
        <label>1</label>
    </ligand>
</feature>
<dbReference type="Pfam" id="PF00075">
    <property type="entry name" value="RNase_H"/>
    <property type="match status" value="1"/>
</dbReference>
<name>A0ABU3B8F1_9GAMM</name>
<comment type="catalytic activity">
    <reaction evidence="1 10">
        <text>Endonucleolytic cleavage to 5'-phosphomonoester.</text>
        <dbReference type="EC" id="3.1.26.4"/>
    </reaction>
</comment>
<evidence type="ECO:0000259" key="11">
    <source>
        <dbReference type="PROSITE" id="PS50879"/>
    </source>
</evidence>
<dbReference type="SUPFAM" id="SSF53098">
    <property type="entry name" value="Ribonuclease H-like"/>
    <property type="match status" value="1"/>
</dbReference>
<dbReference type="InterPro" id="IPR012337">
    <property type="entry name" value="RNaseH-like_sf"/>
</dbReference>
<dbReference type="InterPro" id="IPR002156">
    <property type="entry name" value="RNaseH_domain"/>
</dbReference>
<gene>
    <name evidence="10 12" type="primary">rnhA</name>
    <name evidence="12" type="ORF">RM531_09675</name>
</gene>
<comment type="subunit">
    <text evidence="3 10">Monomer.</text>
</comment>
<keyword evidence="5 10" id="KW-0540">Nuclease</keyword>
<dbReference type="Proteomes" id="UP001259982">
    <property type="component" value="Unassembled WGS sequence"/>
</dbReference>
<evidence type="ECO:0000313" key="13">
    <source>
        <dbReference type="Proteomes" id="UP001259982"/>
    </source>
</evidence>
<proteinExistence type="inferred from homology"/>
<sequence>MKEIVVHTDGACRGNPGPGGWGALLVYGDHRRELCGGEAHTTNNRMELLAAIRALESLRQPCRVQLYTDSNYVRQGITDWLPRWQKNGWRTAGRKPVKNADLWQQLDALNQKHEVAWHWVKGHAGDPGNEAADALANRGIDELPDG</sequence>
<feature type="binding site" evidence="10">
    <location>
        <position position="9"/>
    </location>
    <ligand>
        <name>Mg(2+)</name>
        <dbReference type="ChEBI" id="CHEBI:18420"/>
        <label>2</label>
    </ligand>
</feature>
<evidence type="ECO:0000256" key="6">
    <source>
        <dbReference type="ARBA" id="ARBA00022723"/>
    </source>
</evidence>
<evidence type="ECO:0000256" key="8">
    <source>
        <dbReference type="ARBA" id="ARBA00022801"/>
    </source>
</evidence>
<feature type="binding site" evidence="10">
    <location>
        <position position="47"/>
    </location>
    <ligand>
        <name>Mg(2+)</name>
        <dbReference type="ChEBI" id="CHEBI:18420"/>
        <label>1</label>
    </ligand>
</feature>
<evidence type="ECO:0000256" key="7">
    <source>
        <dbReference type="ARBA" id="ARBA00022759"/>
    </source>
</evidence>
<evidence type="ECO:0000256" key="4">
    <source>
        <dbReference type="ARBA" id="ARBA00012180"/>
    </source>
</evidence>
<protein>
    <recommendedName>
        <fullName evidence="4 10">Ribonuclease H</fullName>
        <shortName evidence="10">RNase H</shortName>
        <ecNumber evidence="4 10">3.1.26.4</ecNumber>
    </recommendedName>
</protein>
<evidence type="ECO:0000256" key="10">
    <source>
        <dbReference type="HAMAP-Rule" id="MF_00042"/>
    </source>
</evidence>
<keyword evidence="10" id="KW-0963">Cytoplasm</keyword>
<dbReference type="NCBIfam" id="NF001236">
    <property type="entry name" value="PRK00203.1"/>
    <property type="match status" value="1"/>
</dbReference>
<evidence type="ECO:0000256" key="9">
    <source>
        <dbReference type="ARBA" id="ARBA00022842"/>
    </source>
</evidence>
<comment type="caution">
    <text evidence="12">The sequence shown here is derived from an EMBL/GenBank/DDBJ whole genome shotgun (WGS) entry which is preliminary data.</text>
</comment>
<feature type="binding site" evidence="10">
    <location>
        <position position="133"/>
    </location>
    <ligand>
        <name>Mg(2+)</name>
        <dbReference type="ChEBI" id="CHEBI:18420"/>
        <label>2</label>
    </ligand>
</feature>
<dbReference type="Gene3D" id="3.30.420.10">
    <property type="entry name" value="Ribonuclease H-like superfamily/Ribonuclease H"/>
    <property type="match status" value="1"/>
</dbReference>
<dbReference type="CDD" id="cd09278">
    <property type="entry name" value="RNase_HI_prokaryote_like"/>
    <property type="match status" value="1"/>
</dbReference>
<keyword evidence="13" id="KW-1185">Reference proteome</keyword>
<dbReference type="EMBL" id="JAVRHY010000007">
    <property type="protein sequence ID" value="MDT0618746.1"/>
    <property type="molecule type" value="Genomic_DNA"/>
</dbReference>
<comment type="cofactor">
    <cofactor evidence="10">
        <name>Mg(2+)</name>
        <dbReference type="ChEBI" id="CHEBI:18420"/>
    </cofactor>
    <text evidence="10">Binds 1 Mg(2+) ion per subunit. May bind a second metal ion at a regulatory site, or after substrate binding.</text>
</comment>
<feature type="binding site" evidence="10">
    <location>
        <position position="69"/>
    </location>
    <ligand>
        <name>Mg(2+)</name>
        <dbReference type="ChEBI" id="CHEBI:18420"/>
        <label>1</label>
    </ligand>
</feature>
<reference evidence="12 13" key="1">
    <citation type="submission" date="2023-09" db="EMBL/GenBank/DDBJ databases">
        <authorList>
            <person name="Rey-Velasco X."/>
        </authorList>
    </citation>
    <scope>NUCLEOTIDE SEQUENCE [LARGE SCALE GENOMIC DNA]</scope>
    <source>
        <strain evidence="12 13">P385</strain>
    </source>
</reference>
<keyword evidence="8 10" id="KW-0378">Hydrolase</keyword>